<dbReference type="eggNOG" id="ENOG502RXTK">
    <property type="taxonomic scope" value="Eukaryota"/>
</dbReference>
<feature type="transmembrane region" description="Helical" evidence="7">
    <location>
        <begin position="71"/>
        <end position="97"/>
    </location>
</feature>
<dbReference type="InterPro" id="IPR006702">
    <property type="entry name" value="CASP_dom"/>
</dbReference>
<dbReference type="PANTHER" id="PTHR36488">
    <property type="entry name" value="CASP-LIKE PROTEIN 1U1"/>
    <property type="match status" value="1"/>
</dbReference>
<keyword evidence="3 7" id="KW-1003">Cell membrane</keyword>
<comment type="similarity">
    <text evidence="2 7">Belongs to the Casparian strip membrane proteins (CASP) family.</text>
</comment>
<keyword evidence="9" id="KW-1185">Reference proteome</keyword>
<dbReference type="PANTHER" id="PTHR36488:SF12">
    <property type="entry name" value="CASP-LIKE PROTEIN"/>
    <property type="match status" value="1"/>
</dbReference>
<dbReference type="STRING" id="3827.A0A1S2XLI9"/>
<evidence type="ECO:0000313" key="10">
    <source>
        <dbReference type="RefSeq" id="XP_004490091.1"/>
    </source>
</evidence>
<reference evidence="9" key="1">
    <citation type="journal article" date="2013" name="Nat. Biotechnol.">
        <title>Draft genome sequence of chickpea (Cicer arietinum) provides a resource for trait improvement.</title>
        <authorList>
            <person name="Varshney R.K."/>
            <person name="Song C."/>
            <person name="Saxena R.K."/>
            <person name="Azam S."/>
            <person name="Yu S."/>
            <person name="Sharpe A.G."/>
            <person name="Cannon S."/>
            <person name="Baek J."/>
            <person name="Rosen B.D."/>
            <person name="Tar'an B."/>
            <person name="Millan T."/>
            <person name="Zhang X."/>
            <person name="Ramsay L.D."/>
            <person name="Iwata A."/>
            <person name="Wang Y."/>
            <person name="Nelson W."/>
            <person name="Farmer A.D."/>
            <person name="Gaur P.M."/>
            <person name="Soderlund C."/>
            <person name="Penmetsa R.V."/>
            <person name="Xu C."/>
            <person name="Bharti A.K."/>
            <person name="He W."/>
            <person name="Winter P."/>
            <person name="Zhao S."/>
            <person name="Hane J.K."/>
            <person name="Carrasquilla-Garcia N."/>
            <person name="Condie J.A."/>
            <person name="Upadhyaya H.D."/>
            <person name="Luo M.C."/>
            <person name="Thudi M."/>
            <person name="Gowda C.L."/>
            <person name="Singh N.P."/>
            <person name="Lichtenzveig J."/>
            <person name="Gali K.K."/>
            <person name="Rubio J."/>
            <person name="Nadarajan N."/>
            <person name="Dolezel J."/>
            <person name="Bansal K.C."/>
            <person name="Xu X."/>
            <person name="Edwards D."/>
            <person name="Zhang G."/>
            <person name="Kahl G."/>
            <person name="Gil J."/>
            <person name="Singh K.B."/>
            <person name="Datta S.K."/>
            <person name="Jackson S.A."/>
            <person name="Wang J."/>
            <person name="Cook D.R."/>
        </authorList>
    </citation>
    <scope>NUCLEOTIDE SEQUENCE [LARGE SCALE GENOMIC DNA]</scope>
    <source>
        <strain evidence="9">cv. CDC Frontier</strain>
    </source>
</reference>
<keyword evidence="6 7" id="KW-0472">Membrane</keyword>
<evidence type="ECO:0000256" key="7">
    <source>
        <dbReference type="RuleBase" id="RU361233"/>
    </source>
</evidence>
<dbReference type="InterPro" id="IPR044173">
    <property type="entry name" value="CASPL"/>
</dbReference>
<evidence type="ECO:0000259" key="8">
    <source>
        <dbReference type="Pfam" id="PF04535"/>
    </source>
</evidence>
<evidence type="ECO:0000313" key="9">
    <source>
        <dbReference type="Proteomes" id="UP000087171"/>
    </source>
</evidence>
<evidence type="ECO:0000256" key="5">
    <source>
        <dbReference type="ARBA" id="ARBA00022989"/>
    </source>
</evidence>
<comment type="subcellular location">
    <subcellularLocation>
        <location evidence="1 7">Cell membrane</location>
        <topology evidence="1 7">Multi-pass membrane protein</topology>
    </subcellularLocation>
</comment>
<dbReference type="Proteomes" id="UP000087171">
    <property type="component" value="Chromosome Ca2"/>
</dbReference>
<organism evidence="9 10">
    <name type="scientific">Cicer arietinum</name>
    <name type="common">Chickpea</name>
    <name type="synonym">Garbanzo</name>
    <dbReference type="NCBI Taxonomy" id="3827"/>
    <lineage>
        <taxon>Eukaryota</taxon>
        <taxon>Viridiplantae</taxon>
        <taxon>Streptophyta</taxon>
        <taxon>Embryophyta</taxon>
        <taxon>Tracheophyta</taxon>
        <taxon>Spermatophyta</taxon>
        <taxon>Magnoliopsida</taxon>
        <taxon>eudicotyledons</taxon>
        <taxon>Gunneridae</taxon>
        <taxon>Pentapetalae</taxon>
        <taxon>rosids</taxon>
        <taxon>fabids</taxon>
        <taxon>Fabales</taxon>
        <taxon>Fabaceae</taxon>
        <taxon>Papilionoideae</taxon>
        <taxon>50 kb inversion clade</taxon>
        <taxon>NPAAA clade</taxon>
        <taxon>Hologalegina</taxon>
        <taxon>IRL clade</taxon>
        <taxon>Cicereae</taxon>
        <taxon>Cicer</taxon>
    </lineage>
</organism>
<dbReference type="KEGG" id="cam:101506148"/>
<proteinExistence type="inferred from homology"/>
<evidence type="ECO:0000256" key="4">
    <source>
        <dbReference type="ARBA" id="ARBA00022692"/>
    </source>
</evidence>
<feature type="transmembrane region" description="Helical" evidence="7">
    <location>
        <begin position="31"/>
        <end position="51"/>
    </location>
</feature>
<dbReference type="PaxDb" id="3827-XP_004490091.1"/>
<dbReference type="OrthoDB" id="753675at2759"/>
<comment type="subunit">
    <text evidence="7">Homodimer and heterodimers.</text>
</comment>
<evidence type="ECO:0000256" key="1">
    <source>
        <dbReference type="ARBA" id="ARBA00004651"/>
    </source>
</evidence>
<feature type="transmembrane region" description="Helical" evidence="7">
    <location>
        <begin position="109"/>
        <end position="136"/>
    </location>
</feature>
<sequence length="187" mass="20351">MKGGGSIEIGEVSKDAYRKKGVKRGLSIMDFILRIIGGVATLASAVSMATTDERLPFATAFIQFRAEYDDLPSFVFFVMANSVVCGYLVLSLILSIFHIVRSTAVKSRIFLIVLDMAMMSLLTAAASAAAAIVYIAHYGNSQANWFPICQQYNSFCERISGSLIGSYIAVALFLIIILLSHVAIFRS</sequence>
<reference evidence="10" key="2">
    <citation type="submission" date="2025-08" db="UniProtKB">
        <authorList>
            <consortium name="RefSeq"/>
        </authorList>
    </citation>
    <scope>IDENTIFICATION</scope>
    <source>
        <tissue evidence="10">Etiolated seedlings</tissue>
    </source>
</reference>
<protein>
    <recommendedName>
        <fullName evidence="7">CASP-like protein</fullName>
    </recommendedName>
</protein>
<dbReference type="RefSeq" id="XP_004490091.1">
    <property type="nucleotide sequence ID" value="XM_004490034.3"/>
</dbReference>
<evidence type="ECO:0000256" key="2">
    <source>
        <dbReference type="ARBA" id="ARBA00007651"/>
    </source>
</evidence>
<dbReference type="Pfam" id="PF04535">
    <property type="entry name" value="CASP_dom"/>
    <property type="match status" value="1"/>
</dbReference>
<keyword evidence="5 7" id="KW-1133">Transmembrane helix</keyword>
<keyword evidence="4 7" id="KW-0812">Transmembrane</keyword>
<name>A0A1S2XLI9_CICAR</name>
<dbReference type="GO" id="GO:0005886">
    <property type="term" value="C:plasma membrane"/>
    <property type="evidence" value="ECO:0007669"/>
    <property type="project" value="UniProtKB-SubCell"/>
</dbReference>
<feature type="domain" description="Casparian strip membrane protein" evidence="8">
    <location>
        <begin position="24"/>
        <end position="172"/>
    </location>
</feature>
<dbReference type="GeneID" id="101506148"/>
<evidence type="ECO:0000256" key="6">
    <source>
        <dbReference type="ARBA" id="ARBA00023136"/>
    </source>
</evidence>
<dbReference type="NCBIfam" id="TIGR01569">
    <property type="entry name" value="A_tha_TIGR01569"/>
    <property type="match status" value="1"/>
</dbReference>
<feature type="transmembrane region" description="Helical" evidence="7">
    <location>
        <begin position="164"/>
        <end position="185"/>
    </location>
</feature>
<dbReference type="AlphaFoldDB" id="A0A1S2XLI9"/>
<evidence type="ECO:0000256" key="3">
    <source>
        <dbReference type="ARBA" id="ARBA00022475"/>
    </source>
</evidence>
<gene>
    <name evidence="10" type="primary">LOC101506148</name>
</gene>
<dbReference type="InterPro" id="IPR006459">
    <property type="entry name" value="CASP/CASPL"/>
</dbReference>
<accession>A0A1S2XLI9</accession>